<dbReference type="AlphaFoldDB" id="A0A915Z9C5"/>
<sequence>MKNYDRNWFNFRNMLGSGRIGSIFKIILDRKTGTFKMVALYKDEKKLKELLNEIKIYIGPLKEIQEKNVSFEENNLLIPKSCESTD</sequence>
<evidence type="ECO:0000313" key="2">
    <source>
        <dbReference type="Proteomes" id="UP000684084"/>
    </source>
</evidence>
<organism evidence="1 2">
    <name type="scientific">Rhizophagus irregularis</name>
    <dbReference type="NCBI Taxonomy" id="588596"/>
    <lineage>
        <taxon>Eukaryota</taxon>
        <taxon>Fungi</taxon>
        <taxon>Fungi incertae sedis</taxon>
        <taxon>Mucoromycota</taxon>
        <taxon>Glomeromycotina</taxon>
        <taxon>Glomeromycetes</taxon>
        <taxon>Glomerales</taxon>
        <taxon>Glomeraceae</taxon>
        <taxon>Rhizophagus</taxon>
    </lineage>
</organism>
<protein>
    <submittedName>
        <fullName evidence="1">Uncharacterized protein</fullName>
    </submittedName>
</protein>
<dbReference type="Proteomes" id="UP000684084">
    <property type="component" value="Unassembled WGS sequence"/>
</dbReference>
<evidence type="ECO:0000313" key="1">
    <source>
        <dbReference type="EMBL" id="CAB5366992.1"/>
    </source>
</evidence>
<dbReference type="EMBL" id="CAGKOT010000023">
    <property type="protein sequence ID" value="CAB5366992.1"/>
    <property type="molecule type" value="Genomic_DNA"/>
</dbReference>
<name>A0A915Z9C5_9GLOM</name>
<proteinExistence type="predicted"/>
<comment type="caution">
    <text evidence="1">The sequence shown here is derived from an EMBL/GenBank/DDBJ whole genome shotgun (WGS) entry which is preliminary data.</text>
</comment>
<accession>A0A915Z9C5</accession>
<reference evidence="1" key="1">
    <citation type="submission" date="2020-05" db="EMBL/GenBank/DDBJ databases">
        <authorList>
            <person name="Rincon C."/>
            <person name="Sanders R I."/>
            <person name="Robbins C."/>
            <person name="Chaturvedi A."/>
        </authorList>
    </citation>
    <scope>NUCLEOTIDE SEQUENCE</scope>
    <source>
        <strain evidence="1">CHB12</strain>
    </source>
</reference>
<gene>
    <name evidence="1" type="ORF">CHRIB12_LOCUS11104</name>
</gene>
<dbReference type="VEuPathDB" id="FungiDB:RhiirFUN_018696"/>